<dbReference type="AlphaFoldDB" id="A0A414NZQ4"/>
<dbReference type="RefSeq" id="WP_118174496.1">
    <property type="nucleotide sequence ID" value="NZ_JAQEAO010000018.1"/>
</dbReference>
<organism evidence="1 2">
    <name type="scientific">Mitsuokella multacida</name>
    <dbReference type="NCBI Taxonomy" id="52226"/>
    <lineage>
        <taxon>Bacteria</taxon>
        <taxon>Bacillati</taxon>
        <taxon>Bacillota</taxon>
        <taxon>Negativicutes</taxon>
        <taxon>Selenomonadales</taxon>
        <taxon>Selenomonadaceae</taxon>
        <taxon>Mitsuokella</taxon>
    </lineage>
</organism>
<dbReference type="Proteomes" id="UP000283442">
    <property type="component" value="Unassembled WGS sequence"/>
</dbReference>
<proteinExistence type="predicted"/>
<comment type="caution">
    <text evidence="1">The sequence shown here is derived from an EMBL/GenBank/DDBJ whole genome shotgun (WGS) entry which is preliminary data.</text>
</comment>
<dbReference type="OrthoDB" id="1685177at2"/>
<reference evidence="1 2" key="1">
    <citation type="submission" date="2018-08" db="EMBL/GenBank/DDBJ databases">
        <title>A genome reference for cultivated species of the human gut microbiota.</title>
        <authorList>
            <person name="Zou Y."/>
            <person name="Xue W."/>
            <person name="Luo G."/>
        </authorList>
    </citation>
    <scope>NUCLEOTIDE SEQUENCE [LARGE SCALE GENOMIC DNA]</scope>
    <source>
        <strain evidence="1 2">AM25-21AC</strain>
    </source>
</reference>
<sequence>MNDTPYYKARLRAAERDSAFESRQSAGAVIGIGSTRLYQIERGIRLPHEDEVIVMAKEYDAPELIHYYCEHVCAIGAYCKKDNND</sequence>
<protein>
    <submittedName>
        <fullName evidence="1">XRE family transcriptional regulator</fullName>
    </submittedName>
</protein>
<dbReference type="EMBL" id="QRHE01000001">
    <property type="protein sequence ID" value="RHF53452.1"/>
    <property type="molecule type" value="Genomic_DNA"/>
</dbReference>
<name>A0A414NZQ4_9FIRM</name>
<evidence type="ECO:0000313" key="1">
    <source>
        <dbReference type="EMBL" id="RHF53452.1"/>
    </source>
</evidence>
<accession>A0A414NZQ4</accession>
<evidence type="ECO:0000313" key="2">
    <source>
        <dbReference type="Proteomes" id="UP000283442"/>
    </source>
</evidence>
<gene>
    <name evidence="1" type="ORF">DW674_00900</name>
</gene>